<proteinExistence type="predicted"/>
<dbReference type="GO" id="GO:0003677">
    <property type="term" value="F:DNA binding"/>
    <property type="evidence" value="ECO:0007669"/>
    <property type="project" value="UniProtKB-KW"/>
</dbReference>
<dbReference type="Gene3D" id="1.10.150.130">
    <property type="match status" value="1"/>
</dbReference>
<evidence type="ECO:0000256" key="1">
    <source>
        <dbReference type="ARBA" id="ARBA00023125"/>
    </source>
</evidence>
<dbReference type="InterPro" id="IPR052925">
    <property type="entry name" value="Phage_Integrase-like_Recomb"/>
</dbReference>
<dbReference type="InterPro" id="IPR010998">
    <property type="entry name" value="Integrase_recombinase_N"/>
</dbReference>
<evidence type="ECO:0000313" key="4">
    <source>
        <dbReference type="EMBL" id="KAH8091366.1"/>
    </source>
</evidence>
<keyword evidence="2" id="KW-0233">DNA recombination</keyword>
<sequence length="404" mass="44974">MTTISVAPTNTRPDHISLPRRRDATTQLQPSPLRPNCSAKDRLTLWAPASASNTNHGPLSEEDRERVKAVLAQAWAGSTQETYGAGLSAFHAFCDKKGVPEDARAPASTDLMVSFVATLAGTYAGSTIRNYFSGVRAWHILHRVAWVLDKATMDTILKAADITTPETSKRSQRLPITVSDLLAIRQILDLGNSRDAAVWACATSLFYGIARTGELTVRTIKEYNPSIHPRRCNVSEQSDRRGNVVTAIYIPRTKTSIKGEEISFAQQRGLSDPVAALENHFRINAPNDSEHIFMHSTRRSSRSPLSRSIFLTRLKDVCQQAQQRGLIPNDNHFSGHSFRIGGTLEYLLREVSFEVVKSMGRWASDAFQIYLRKHAQILAPYLQDKEGFGEFSRLAMPSIRAGRR</sequence>
<dbReference type="EMBL" id="JAEVFJ010000036">
    <property type="protein sequence ID" value="KAH8091366.1"/>
    <property type="molecule type" value="Genomic_DNA"/>
</dbReference>
<evidence type="ECO:0000256" key="2">
    <source>
        <dbReference type="ARBA" id="ARBA00023172"/>
    </source>
</evidence>
<dbReference type="PANTHER" id="PTHR34605:SF3">
    <property type="entry name" value="P CELL-TYPE AGGLUTINATION PROTEIN MAP4-LIKE-RELATED"/>
    <property type="match status" value="1"/>
</dbReference>
<comment type="caution">
    <text evidence="4">The sequence shown here is derived from an EMBL/GenBank/DDBJ whole genome shotgun (WGS) entry which is preliminary data.</text>
</comment>
<dbReference type="OrthoDB" id="2678913at2759"/>
<accession>A0A8K0UGX1</accession>
<dbReference type="SUPFAM" id="SSF56349">
    <property type="entry name" value="DNA breaking-rejoining enzymes"/>
    <property type="match status" value="1"/>
</dbReference>
<dbReference type="Gene3D" id="1.10.443.10">
    <property type="entry name" value="Intergrase catalytic core"/>
    <property type="match status" value="1"/>
</dbReference>
<dbReference type="GO" id="GO:0006310">
    <property type="term" value="P:DNA recombination"/>
    <property type="evidence" value="ECO:0007669"/>
    <property type="project" value="UniProtKB-KW"/>
</dbReference>
<name>A0A8K0UGX1_9AGAR</name>
<organism evidence="4 5">
    <name type="scientific">Cristinia sonorae</name>
    <dbReference type="NCBI Taxonomy" id="1940300"/>
    <lineage>
        <taxon>Eukaryota</taxon>
        <taxon>Fungi</taxon>
        <taxon>Dikarya</taxon>
        <taxon>Basidiomycota</taxon>
        <taxon>Agaricomycotina</taxon>
        <taxon>Agaricomycetes</taxon>
        <taxon>Agaricomycetidae</taxon>
        <taxon>Agaricales</taxon>
        <taxon>Pleurotineae</taxon>
        <taxon>Stephanosporaceae</taxon>
        <taxon>Cristinia</taxon>
    </lineage>
</organism>
<evidence type="ECO:0000313" key="5">
    <source>
        <dbReference type="Proteomes" id="UP000813824"/>
    </source>
</evidence>
<dbReference type="InterPro" id="IPR011010">
    <property type="entry name" value="DNA_brk_join_enz"/>
</dbReference>
<evidence type="ECO:0000256" key="3">
    <source>
        <dbReference type="SAM" id="MobiDB-lite"/>
    </source>
</evidence>
<dbReference type="GO" id="GO:0015074">
    <property type="term" value="P:DNA integration"/>
    <property type="evidence" value="ECO:0007669"/>
    <property type="project" value="InterPro"/>
</dbReference>
<evidence type="ECO:0008006" key="6">
    <source>
        <dbReference type="Google" id="ProtNLM"/>
    </source>
</evidence>
<feature type="compositionally biased region" description="Polar residues" evidence="3">
    <location>
        <begin position="1"/>
        <end position="11"/>
    </location>
</feature>
<dbReference type="PANTHER" id="PTHR34605">
    <property type="entry name" value="PHAGE_INTEGRASE DOMAIN-CONTAINING PROTEIN"/>
    <property type="match status" value="1"/>
</dbReference>
<gene>
    <name evidence="4" type="ORF">BXZ70DRAFT_1001974</name>
</gene>
<keyword evidence="1" id="KW-0238">DNA-binding</keyword>
<feature type="region of interest" description="Disordered" evidence="3">
    <location>
        <begin position="1"/>
        <end position="37"/>
    </location>
</feature>
<feature type="compositionally biased region" description="Basic and acidic residues" evidence="3">
    <location>
        <begin position="12"/>
        <end position="24"/>
    </location>
</feature>
<dbReference type="AlphaFoldDB" id="A0A8K0UGX1"/>
<protein>
    <recommendedName>
        <fullName evidence="6">Tyr recombinase domain-containing protein</fullName>
    </recommendedName>
</protein>
<dbReference type="InterPro" id="IPR013762">
    <property type="entry name" value="Integrase-like_cat_sf"/>
</dbReference>
<dbReference type="Proteomes" id="UP000813824">
    <property type="component" value="Unassembled WGS sequence"/>
</dbReference>
<dbReference type="SUPFAM" id="SSF47823">
    <property type="entry name" value="lambda integrase-like, N-terminal domain"/>
    <property type="match status" value="1"/>
</dbReference>
<keyword evidence="5" id="KW-1185">Reference proteome</keyword>
<reference evidence="4" key="1">
    <citation type="journal article" date="2021" name="New Phytol.">
        <title>Evolutionary innovations through gain and loss of genes in the ectomycorrhizal Boletales.</title>
        <authorList>
            <person name="Wu G."/>
            <person name="Miyauchi S."/>
            <person name="Morin E."/>
            <person name="Kuo A."/>
            <person name="Drula E."/>
            <person name="Varga T."/>
            <person name="Kohler A."/>
            <person name="Feng B."/>
            <person name="Cao Y."/>
            <person name="Lipzen A."/>
            <person name="Daum C."/>
            <person name="Hundley H."/>
            <person name="Pangilinan J."/>
            <person name="Johnson J."/>
            <person name="Barry K."/>
            <person name="LaButti K."/>
            <person name="Ng V."/>
            <person name="Ahrendt S."/>
            <person name="Min B."/>
            <person name="Choi I.G."/>
            <person name="Park H."/>
            <person name="Plett J.M."/>
            <person name="Magnuson J."/>
            <person name="Spatafora J.W."/>
            <person name="Nagy L.G."/>
            <person name="Henrissat B."/>
            <person name="Grigoriev I.V."/>
            <person name="Yang Z.L."/>
            <person name="Xu J."/>
            <person name="Martin F.M."/>
        </authorList>
    </citation>
    <scope>NUCLEOTIDE SEQUENCE</scope>
    <source>
        <strain evidence="4">KKN 215</strain>
    </source>
</reference>